<dbReference type="Gene3D" id="3.10.129.10">
    <property type="entry name" value="Hotdog Thioesterase"/>
    <property type="match status" value="1"/>
</dbReference>
<dbReference type="NCBIfam" id="TIGR04099">
    <property type="entry name" value="biosn_Pnap_2097"/>
    <property type="match status" value="1"/>
</dbReference>
<name>A0ABT1R257_9HYPH</name>
<gene>
    <name evidence="1" type="ORF">GB927_004320</name>
</gene>
<keyword evidence="2" id="KW-1185">Reference proteome</keyword>
<evidence type="ECO:0000313" key="2">
    <source>
        <dbReference type="Proteomes" id="UP000996601"/>
    </source>
</evidence>
<dbReference type="NCBIfam" id="TIGR04098">
    <property type="entry name" value="LnmK_bifunc"/>
    <property type="match status" value="1"/>
</dbReference>
<comment type="caution">
    <text evidence="1">The sequence shown here is derived from an EMBL/GenBank/DDBJ whole genome shotgun (WGS) entry which is preliminary data.</text>
</comment>
<dbReference type="InterPro" id="IPR024091">
    <property type="entry name" value="LnmK-like_bifun_acyl/decarbox"/>
</dbReference>
<dbReference type="EMBL" id="WHSB02000001">
    <property type="protein sequence ID" value="MCQ4629250.1"/>
    <property type="molecule type" value="Genomic_DNA"/>
</dbReference>
<organism evidence="1 2">
    <name type="scientific">Shinella lacus</name>
    <dbReference type="NCBI Taxonomy" id="2654216"/>
    <lineage>
        <taxon>Bacteria</taxon>
        <taxon>Pseudomonadati</taxon>
        <taxon>Pseudomonadota</taxon>
        <taxon>Alphaproteobacteria</taxon>
        <taxon>Hyphomicrobiales</taxon>
        <taxon>Rhizobiaceae</taxon>
        <taxon>Shinella</taxon>
    </lineage>
</organism>
<dbReference type="Proteomes" id="UP000996601">
    <property type="component" value="Unassembled WGS sequence"/>
</dbReference>
<evidence type="ECO:0000313" key="1">
    <source>
        <dbReference type="EMBL" id="MCQ4629250.1"/>
    </source>
</evidence>
<accession>A0ABT1R257</accession>
<sequence length="289" mass="31777">MNLAIFPEAIRAPTARLLMERALEPHLLIGMPHLTPDGLSETWLMKELGHRHWLMLARDLGMDDADFRTPDGAEAYAAFCATALSNADFAAVEANDVLTIRSTLHPVGRTQTLTRHHLSCGERPIGTVELLSLFVTRSRAGDNRSIMRTALSNRRSAAGVESTLAKTAAALRAGTLRSHFDLATDSAPLSSHRFQPDRLQEFNGAGLFYCVEFQTIASRALASWRPAEDRTIGDRDVFFFGNIDAGETIEAELAAETPNSPTQLCRLKRSDGKTIGVVFSNYRAGRILR</sequence>
<proteinExistence type="predicted"/>
<dbReference type="RefSeq" id="WP_256115355.1">
    <property type="nucleotide sequence ID" value="NZ_WHSB02000001.1"/>
</dbReference>
<protein>
    <submittedName>
        <fullName evidence="1">DNA gyrase</fullName>
    </submittedName>
</protein>
<reference evidence="1" key="1">
    <citation type="submission" date="2021-07" db="EMBL/GenBank/DDBJ databases">
        <title>Shinella sp. nov., a novel member of the genus Shinella from water.</title>
        <authorList>
            <person name="Deng Y."/>
        </authorList>
    </citation>
    <scope>NUCLEOTIDE SEQUENCE</scope>
    <source>
        <strain evidence="1">CPCC 100929</strain>
    </source>
</reference>